<dbReference type="PROSITE" id="PS50053">
    <property type="entry name" value="UBIQUITIN_2"/>
    <property type="match status" value="1"/>
</dbReference>
<keyword evidence="3" id="KW-1185">Reference proteome</keyword>
<protein>
    <submittedName>
        <fullName evidence="2">982_t:CDS:1</fullName>
    </submittedName>
</protein>
<dbReference type="Pfam" id="PF02342">
    <property type="entry name" value="TerD"/>
    <property type="match status" value="1"/>
</dbReference>
<dbReference type="InterPro" id="IPR000626">
    <property type="entry name" value="Ubiquitin-like_dom"/>
</dbReference>
<dbReference type="InterPro" id="IPR003325">
    <property type="entry name" value="TerD"/>
</dbReference>
<dbReference type="InterPro" id="IPR051324">
    <property type="entry name" value="Stress/Tellurium_Resist"/>
</dbReference>
<reference evidence="2" key="1">
    <citation type="submission" date="2021-06" db="EMBL/GenBank/DDBJ databases">
        <authorList>
            <person name="Kallberg Y."/>
            <person name="Tangrot J."/>
            <person name="Rosling A."/>
        </authorList>
    </citation>
    <scope>NUCLEOTIDE SEQUENCE</scope>
    <source>
        <strain evidence="2">BR232B</strain>
    </source>
</reference>
<accession>A0A9N9GX09</accession>
<comment type="caution">
    <text evidence="2">The sequence shown here is derived from an EMBL/GenBank/DDBJ whole genome shotgun (WGS) entry which is preliminary data.</text>
</comment>
<dbReference type="Gene3D" id="2.60.60.30">
    <property type="entry name" value="sav2460 like domains"/>
    <property type="match status" value="1"/>
</dbReference>
<dbReference type="CDD" id="cd17039">
    <property type="entry name" value="Ubl_ubiquitin_like"/>
    <property type="match status" value="1"/>
</dbReference>
<dbReference type="PANTHER" id="PTHR32097">
    <property type="entry name" value="CAMP-BINDING PROTEIN 1-RELATED"/>
    <property type="match status" value="1"/>
</dbReference>
<name>A0A9N9GX09_9GLOM</name>
<dbReference type="EMBL" id="CAJVPI010001940">
    <property type="protein sequence ID" value="CAG8631318.1"/>
    <property type="molecule type" value="Genomic_DNA"/>
</dbReference>
<evidence type="ECO:0000313" key="3">
    <source>
        <dbReference type="Proteomes" id="UP000789739"/>
    </source>
</evidence>
<sequence length="357" mass="40507">MKCAKCNIDKLSNEFPSAVLSERCDHVSSHCLRCLIDSLKQQKEEEYECPECGAAVSRDDFKQLTVAWEDASFKLDVTRIGRHHLVANMNAAGNKEEIVQKGNIYVVLLNGERIVIDYGVVSTVLALRQQIYAKNRIEIAKQKLVYNGVELMDYTNENRATKLVDYGVRANSHIQLIVILYEITQAESVKNLVFDLDWGFPTNNPDYLDGTCFLYTGNEYWRKYDYQSVFYPATPSMKHSGDVIDNASKRGHHKITAKLDELPPEVTLLFFILSSWDSPTIGHFKTPKFNLFDQEHPEKNLCTYELQKAANTQAVIMCCVARTAHGMWNVIQVGAESAGNAKDYTAIERKIETLGLF</sequence>
<feature type="domain" description="Ubiquitin-like" evidence="1">
    <location>
        <begin position="102"/>
        <end position="178"/>
    </location>
</feature>
<dbReference type="Gene3D" id="3.10.20.90">
    <property type="entry name" value="Phosphatidylinositol 3-kinase Catalytic Subunit, Chain A, domain 1"/>
    <property type="match status" value="1"/>
</dbReference>
<proteinExistence type="predicted"/>
<gene>
    <name evidence="2" type="ORF">PBRASI_LOCUS9266</name>
</gene>
<evidence type="ECO:0000313" key="2">
    <source>
        <dbReference type="EMBL" id="CAG8631318.1"/>
    </source>
</evidence>
<evidence type="ECO:0000259" key="1">
    <source>
        <dbReference type="PROSITE" id="PS50053"/>
    </source>
</evidence>
<organism evidence="2 3">
    <name type="scientific">Paraglomus brasilianum</name>
    <dbReference type="NCBI Taxonomy" id="144538"/>
    <lineage>
        <taxon>Eukaryota</taxon>
        <taxon>Fungi</taxon>
        <taxon>Fungi incertae sedis</taxon>
        <taxon>Mucoromycota</taxon>
        <taxon>Glomeromycotina</taxon>
        <taxon>Glomeromycetes</taxon>
        <taxon>Paraglomerales</taxon>
        <taxon>Paraglomeraceae</taxon>
        <taxon>Paraglomus</taxon>
    </lineage>
</organism>
<dbReference type="PANTHER" id="PTHR32097:SF17">
    <property type="entry name" value="CAMP-BINDING PROTEIN 1-RELATED"/>
    <property type="match status" value="1"/>
</dbReference>
<dbReference type="OrthoDB" id="2318873at2759"/>
<dbReference type="AlphaFoldDB" id="A0A9N9GX09"/>
<dbReference type="InterPro" id="IPR029071">
    <property type="entry name" value="Ubiquitin-like_domsf"/>
</dbReference>
<dbReference type="Proteomes" id="UP000789739">
    <property type="component" value="Unassembled WGS sequence"/>
</dbReference>
<dbReference type="SUPFAM" id="SSF54236">
    <property type="entry name" value="Ubiquitin-like"/>
    <property type="match status" value="1"/>
</dbReference>